<dbReference type="RefSeq" id="XP_001416410.1">
    <property type="nucleotide sequence ID" value="XM_001416373.1"/>
</dbReference>
<dbReference type="HOGENOM" id="CLU_396595_0_0_1"/>
<feature type="domain" description="DUF6895" evidence="1">
    <location>
        <begin position="588"/>
        <end position="690"/>
    </location>
</feature>
<evidence type="ECO:0000259" key="1">
    <source>
        <dbReference type="Pfam" id="PF21836"/>
    </source>
</evidence>
<dbReference type="SUPFAM" id="SSF48239">
    <property type="entry name" value="Terpenoid cyclases/Protein prenyltransferases"/>
    <property type="match status" value="1"/>
</dbReference>
<dbReference type="Pfam" id="PF21836">
    <property type="entry name" value="DUF6895"/>
    <property type="match status" value="1"/>
</dbReference>
<sequence length="695" mass="80003">MNTTQKDFDELKYLFVSYLLSTIKNLRSASQASSSYTAIRDKPSNLVAVLERMSISLAKNFDEFFTHLQERYPVVRYLSQENSDHTWLTRLPARTVEHEEYISLNKSVDFVQVQSVNRIVWAHLKEFVDGVSCTSTMTGPEYGIKSIIERLWLNFHTASVFCEMPPVDLQASCFLLLRSFIYFDDTLHDLLSTRRSISREVLQLVLCIPEQNALDGDATHADFMELVERATAQAVTRRVADCISKLKAGAQRLCNYFQDLLKKKLSLREIGKPIFLPNFYVSSTWALQAIENRKNFSMYQGLNEIVYKRLLNELLLAISGICVARGEAPYICTSLSMVELEFIKCSVEDHLSTSFNVRPSLHDIYSTIVSMRRVFGSSHMDFCLALSHTVEASHANFPKLYYDPARTPKLTERSTIIHDALEYLEREVLACDTFFSEWGSDILVSFYFFSINAQGRTREYCLQATKRVATHWLQMHKTFDASMLPEDILYSNEALYALKRMSFDIGGLENCIRSAAPRWHLYDYIGISKTTPLSYDLLNSVMIWSFFFRGTEMKVEGICEEAVENMCTTSVESLERESQLTSLKAFQEKCYFVTHRIFTNTSWCTIKPKLTSYDIERRFLMYYLPYLQEAQDIELVGEFVQTLKCLGHSENEIIIQRAIEYLLSCRHESGAWGVEDQFARAYHTTVCAIGAIIDS</sequence>
<dbReference type="InterPro" id="IPR054190">
    <property type="entry name" value="DUF6895"/>
</dbReference>
<keyword evidence="3" id="KW-1185">Reference proteome</keyword>
<dbReference type="Gramene" id="ABO94703">
    <property type="protein sequence ID" value="ABO94703"/>
    <property type="gene ID" value="OSTLU_119533"/>
</dbReference>
<organism evidence="2 3">
    <name type="scientific">Ostreococcus lucimarinus (strain CCE9901)</name>
    <dbReference type="NCBI Taxonomy" id="436017"/>
    <lineage>
        <taxon>Eukaryota</taxon>
        <taxon>Viridiplantae</taxon>
        <taxon>Chlorophyta</taxon>
        <taxon>Mamiellophyceae</taxon>
        <taxon>Mamiellales</taxon>
        <taxon>Bathycoccaceae</taxon>
        <taxon>Ostreococcus</taxon>
    </lineage>
</organism>
<reference evidence="2 3" key="1">
    <citation type="journal article" date="2007" name="Proc. Natl. Acad. Sci. U.S.A.">
        <title>The tiny eukaryote Ostreococcus provides genomic insights into the paradox of plankton speciation.</title>
        <authorList>
            <person name="Palenik B."/>
            <person name="Grimwood J."/>
            <person name="Aerts A."/>
            <person name="Rouze P."/>
            <person name="Salamov A."/>
            <person name="Putnam N."/>
            <person name="Dupont C."/>
            <person name="Jorgensen R."/>
            <person name="Derelle E."/>
            <person name="Rombauts S."/>
            <person name="Zhou K."/>
            <person name="Otillar R."/>
            <person name="Merchant S.S."/>
            <person name="Podell S."/>
            <person name="Gaasterland T."/>
            <person name="Napoli C."/>
            <person name="Gendler K."/>
            <person name="Manuell A."/>
            <person name="Tai V."/>
            <person name="Vallon O."/>
            <person name="Piganeau G."/>
            <person name="Jancek S."/>
            <person name="Heijde M."/>
            <person name="Jabbari K."/>
            <person name="Bowler C."/>
            <person name="Lohr M."/>
            <person name="Robbens S."/>
            <person name="Werner G."/>
            <person name="Dubchak I."/>
            <person name="Pazour G.J."/>
            <person name="Ren Q."/>
            <person name="Paulsen I."/>
            <person name="Delwiche C."/>
            <person name="Schmutz J."/>
            <person name="Rokhsar D."/>
            <person name="Van de Peer Y."/>
            <person name="Moreau H."/>
            <person name="Grigoriev I.V."/>
        </authorList>
    </citation>
    <scope>NUCLEOTIDE SEQUENCE [LARGE SCALE GENOMIC DNA]</scope>
    <source>
        <strain evidence="2 3">CCE9901</strain>
    </source>
</reference>
<dbReference type="GeneID" id="5000270"/>
<dbReference type="InterPro" id="IPR008930">
    <property type="entry name" value="Terpenoid_cyclase/PrenylTrfase"/>
</dbReference>
<dbReference type="AlphaFoldDB" id="A4RSY6"/>
<dbReference type="KEGG" id="olu:OSTLU_119533"/>
<dbReference type="Proteomes" id="UP000001568">
    <property type="component" value="Chromosome 2"/>
</dbReference>
<protein>
    <submittedName>
        <fullName evidence="2">Orphan protein</fullName>
    </submittedName>
</protein>
<proteinExistence type="predicted"/>
<dbReference type="EMBL" id="CP000582">
    <property type="protein sequence ID" value="ABO94703.1"/>
    <property type="molecule type" value="Genomic_DNA"/>
</dbReference>
<gene>
    <name evidence="2" type="primary">Osp3</name>
    <name evidence="2" type="ORF">OSTLU_119533</name>
</gene>
<name>A4RSY6_OSTLU</name>
<accession>A4RSY6</accession>
<evidence type="ECO:0000313" key="2">
    <source>
        <dbReference type="EMBL" id="ABO94703.1"/>
    </source>
</evidence>
<dbReference type="OrthoDB" id="21513at2759"/>
<evidence type="ECO:0000313" key="3">
    <source>
        <dbReference type="Proteomes" id="UP000001568"/>
    </source>
</evidence>